<name>A0A2T0MIY5_9FLAO</name>
<protein>
    <submittedName>
        <fullName evidence="1">Uncharacterized protein</fullName>
    </submittedName>
</protein>
<dbReference type="Proteomes" id="UP000237640">
    <property type="component" value="Unassembled WGS sequence"/>
</dbReference>
<comment type="caution">
    <text evidence="1">The sequence shown here is derived from an EMBL/GenBank/DDBJ whole genome shotgun (WGS) entry which is preliminary data.</text>
</comment>
<dbReference type="AlphaFoldDB" id="A0A2T0MIY5"/>
<accession>A0A2T0MIY5</accession>
<evidence type="ECO:0000313" key="1">
    <source>
        <dbReference type="EMBL" id="PRX57519.1"/>
    </source>
</evidence>
<reference evidence="1 2" key="1">
    <citation type="submission" date="2018-03" db="EMBL/GenBank/DDBJ databases">
        <title>Genomic Encyclopedia of Archaeal and Bacterial Type Strains, Phase II (KMG-II): from individual species to whole genera.</title>
        <authorList>
            <person name="Goeker M."/>
        </authorList>
    </citation>
    <scope>NUCLEOTIDE SEQUENCE [LARGE SCALE GENOMIC DNA]</scope>
    <source>
        <strain evidence="1 2">DSM 25027</strain>
    </source>
</reference>
<organism evidence="1 2">
    <name type="scientific">Flagellimonas meridianipacifica</name>
    <dbReference type="NCBI Taxonomy" id="1080225"/>
    <lineage>
        <taxon>Bacteria</taxon>
        <taxon>Pseudomonadati</taxon>
        <taxon>Bacteroidota</taxon>
        <taxon>Flavobacteriia</taxon>
        <taxon>Flavobacteriales</taxon>
        <taxon>Flavobacteriaceae</taxon>
        <taxon>Flagellimonas</taxon>
    </lineage>
</organism>
<sequence>MGTTLIFKWSNMGLKNLGKGYKIDLIFVGREKKEQAAFRRLFFCAGRGGRETKLVSRLPQVLGTRTSSVKFWSYIAVSKKVHILDRAYLKFTIWACLIFGLPNQI</sequence>
<dbReference type="EMBL" id="PVYX01000001">
    <property type="protein sequence ID" value="PRX57519.1"/>
    <property type="molecule type" value="Genomic_DNA"/>
</dbReference>
<proteinExistence type="predicted"/>
<gene>
    <name evidence="1" type="ORF">CLV81_1524</name>
</gene>
<evidence type="ECO:0000313" key="2">
    <source>
        <dbReference type="Proteomes" id="UP000237640"/>
    </source>
</evidence>
<keyword evidence="2" id="KW-1185">Reference proteome</keyword>